<dbReference type="eggNOG" id="KOG1075">
    <property type="taxonomic scope" value="Eukaryota"/>
</dbReference>
<dbReference type="Proteomes" id="UP000026915">
    <property type="component" value="Chromosome 7"/>
</dbReference>
<organism evidence="2 3">
    <name type="scientific">Theobroma cacao</name>
    <name type="common">Cacao</name>
    <name type="synonym">Cocoa</name>
    <dbReference type="NCBI Taxonomy" id="3641"/>
    <lineage>
        <taxon>Eukaryota</taxon>
        <taxon>Viridiplantae</taxon>
        <taxon>Streptophyta</taxon>
        <taxon>Embryophyta</taxon>
        <taxon>Tracheophyta</taxon>
        <taxon>Spermatophyta</taxon>
        <taxon>Magnoliopsida</taxon>
        <taxon>eudicotyledons</taxon>
        <taxon>Gunneridae</taxon>
        <taxon>Pentapetalae</taxon>
        <taxon>rosids</taxon>
        <taxon>malvids</taxon>
        <taxon>Malvales</taxon>
        <taxon>Malvaceae</taxon>
        <taxon>Byttnerioideae</taxon>
        <taxon>Theobroma</taxon>
    </lineage>
</organism>
<protein>
    <submittedName>
        <fullName evidence="2">Retrotransposon, unclassified-like protein</fullName>
    </submittedName>
</protein>
<reference evidence="2 3" key="1">
    <citation type="journal article" date="2013" name="Genome Biol.">
        <title>The genome sequence of the most widely cultivated cacao type and its use to identify candidate genes regulating pod color.</title>
        <authorList>
            <person name="Motamayor J.C."/>
            <person name="Mockaitis K."/>
            <person name="Schmutz J."/>
            <person name="Haiminen N."/>
            <person name="Iii D.L."/>
            <person name="Cornejo O."/>
            <person name="Findley S.D."/>
            <person name="Zheng P."/>
            <person name="Utro F."/>
            <person name="Royaert S."/>
            <person name="Saski C."/>
            <person name="Jenkins J."/>
            <person name="Podicheti R."/>
            <person name="Zhao M."/>
            <person name="Scheffler B.E."/>
            <person name="Stack J.C."/>
            <person name="Feltus F.A."/>
            <person name="Mustiga G.M."/>
            <person name="Amores F."/>
            <person name="Phillips W."/>
            <person name="Marelli J.P."/>
            <person name="May G.D."/>
            <person name="Shapiro H."/>
            <person name="Ma J."/>
            <person name="Bustamante C.D."/>
            <person name="Schnell R.J."/>
            <person name="Main D."/>
            <person name="Gilbert D."/>
            <person name="Parida L."/>
            <person name="Kuhn D.N."/>
        </authorList>
    </citation>
    <scope>NUCLEOTIDE SEQUENCE [LARGE SCALE GENOMIC DNA]</scope>
    <source>
        <strain evidence="3">cv. Matina 1-6</strain>
    </source>
</reference>
<evidence type="ECO:0000313" key="3">
    <source>
        <dbReference type="Proteomes" id="UP000026915"/>
    </source>
</evidence>
<dbReference type="AlphaFoldDB" id="A0A061F9K1"/>
<evidence type="ECO:0000313" key="2">
    <source>
        <dbReference type="EMBL" id="EOY14040.1"/>
    </source>
</evidence>
<dbReference type="Pfam" id="PF13966">
    <property type="entry name" value="zf-RVT"/>
    <property type="match status" value="1"/>
</dbReference>
<name>A0A061F9K1_THECC</name>
<keyword evidence="3" id="KW-1185">Reference proteome</keyword>
<dbReference type="HOGENOM" id="CLU_853687_0_0_1"/>
<evidence type="ECO:0000259" key="1">
    <source>
        <dbReference type="Pfam" id="PF13966"/>
    </source>
</evidence>
<gene>
    <name evidence="2" type="ORF">TCM_033177</name>
</gene>
<accession>A0A061F9K1</accession>
<proteinExistence type="predicted"/>
<dbReference type="InParanoid" id="A0A061F9K1"/>
<dbReference type="InterPro" id="IPR026960">
    <property type="entry name" value="RVT-Znf"/>
</dbReference>
<sequence>MGSNPSYLWSIRESQSLINRGVSWKIGDGQNIRAKLDNWIPYDTSHLVVDYVDIVSNSTKVSEFISYDQKTWDIEKVRVCFPPHECSIILALPLSLRFLADWLAWHHSRDGNYTTKLGYKLLSSTSRTDVSTSGNIIPECKKFWCLNIPRKIFLFIWRVLHGCLPTQATLNRRNIAINACYPMCNADLEMDCHILCECSFAKAVWLACKWGFCDNDHQFSSLKEWFLLRLQKLDRIIVEELCCVMWAIWKGHNSLVFKMESMNQLQALMLCNREQMMVYEVELDYLQVINWIKSRVFARDMGDIVEDCCMVLNLLHSLTVLTIKDLPIVLCMNLLIQQRQLTWSIPFGDKVIIYHKRPNMHYNGTT</sequence>
<dbReference type="EMBL" id="CM001885">
    <property type="protein sequence ID" value="EOY14040.1"/>
    <property type="molecule type" value="Genomic_DNA"/>
</dbReference>
<dbReference type="OMA" id="CHILCEC"/>
<dbReference type="Gramene" id="EOY14040">
    <property type="protein sequence ID" value="EOY14040"/>
    <property type="gene ID" value="TCM_033177"/>
</dbReference>
<feature type="domain" description="Reverse transcriptase zinc-binding" evidence="1">
    <location>
        <begin position="113"/>
        <end position="205"/>
    </location>
</feature>